<feature type="region of interest" description="Disordered" evidence="1">
    <location>
        <begin position="1"/>
        <end position="24"/>
    </location>
</feature>
<accession>A0AAP0RQ46</accession>
<dbReference type="AlphaFoldDB" id="A0AAP0RQ46"/>
<dbReference type="GO" id="GO:0004523">
    <property type="term" value="F:RNA-DNA hybrid ribonuclease activity"/>
    <property type="evidence" value="ECO:0007669"/>
    <property type="project" value="InterPro"/>
</dbReference>
<dbReference type="Pfam" id="PF13456">
    <property type="entry name" value="RVT_3"/>
    <property type="match status" value="1"/>
</dbReference>
<gene>
    <name evidence="3" type="ORF">L1049_013938</name>
</gene>
<evidence type="ECO:0000256" key="1">
    <source>
        <dbReference type="SAM" id="MobiDB-lite"/>
    </source>
</evidence>
<keyword evidence="4" id="KW-1185">Reference proteome</keyword>
<sequence length="300" mass="33220">MQEKSLKRKTNMATSSTDADDELRAILSEQRRELMSTQTLDSDLDVAFHLQMQEAITASLALHPSSSSSSASPSSSSSAAALQPPLLIQDDDALYFAALMDEEFEKLEQICRDREMSSAEMRAMRDDLNRRIHDQKVASEILRIPEDEWKNSGNNFERPYGEGSSGTVMADESFRVYFKGLVSEERIRDSRVTVAAIGVAICDVTDHPIFELQKPLTGGEDSVVSREAVEIEALVEGLNAAIALDLKRVTCYCDELHDPSICYRQTATNTMQDCDISQSGGSASEKIYILQHASCGTKQY</sequence>
<dbReference type="InterPro" id="IPR002156">
    <property type="entry name" value="RNaseH_domain"/>
</dbReference>
<evidence type="ECO:0000313" key="3">
    <source>
        <dbReference type="EMBL" id="KAK9280250.1"/>
    </source>
</evidence>
<comment type="caution">
    <text evidence="3">The sequence shown here is derived from an EMBL/GenBank/DDBJ whole genome shotgun (WGS) entry which is preliminary data.</text>
</comment>
<protein>
    <recommendedName>
        <fullName evidence="2">RNase H type-1 domain-containing protein</fullName>
    </recommendedName>
</protein>
<evidence type="ECO:0000259" key="2">
    <source>
        <dbReference type="Pfam" id="PF13456"/>
    </source>
</evidence>
<proteinExistence type="predicted"/>
<reference evidence="3 4" key="1">
    <citation type="journal article" date="2024" name="Plant J.">
        <title>Genome sequences and population genomics reveal climatic adaptation and genomic divergence between two closely related sweetgum species.</title>
        <authorList>
            <person name="Xu W.Q."/>
            <person name="Ren C.Q."/>
            <person name="Zhang X.Y."/>
            <person name="Comes H.P."/>
            <person name="Liu X.H."/>
            <person name="Li Y.G."/>
            <person name="Kettle C.J."/>
            <person name="Jalonen R."/>
            <person name="Gaisberger H."/>
            <person name="Ma Y.Z."/>
            <person name="Qiu Y.X."/>
        </authorList>
    </citation>
    <scope>NUCLEOTIDE SEQUENCE [LARGE SCALE GENOMIC DNA]</scope>
    <source>
        <strain evidence="3">Hangzhou</strain>
    </source>
</reference>
<name>A0AAP0RQ46_LIQFO</name>
<dbReference type="Proteomes" id="UP001415857">
    <property type="component" value="Unassembled WGS sequence"/>
</dbReference>
<evidence type="ECO:0000313" key="4">
    <source>
        <dbReference type="Proteomes" id="UP001415857"/>
    </source>
</evidence>
<organism evidence="3 4">
    <name type="scientific">Liquidambar formosana</name>
    <name type="common">Formosan gum</name>
    <dbReference type="NCBI Taxonomy" id="63359"/>
    <lineage>
        <taxon>Eukaryota</taxon>
        <taxon>Viridiplantae</taxon>
        <taxon>Streptophyta</taxon>
        <taxon>Embryophyta</taxon>
        <taxon>Tracheophyta</taxon>
        <taxon>Spermatophyta</taxon>
        <taxon>Magnoliopsida</taxon>
        <taxon>eudicotyledons</taxon>
        <taxon>Gunneridae</taxon>
        <taxon>Pentapetalae</taxon>
        <taxon>Saxifragales</taxon>
        <taxon>Altingiaceae</taxon>
        <taxon>Liquidambar</taxon>
    </lineage>
</organism>
<feature type="compositionally biased region" description="Basic residues" evidence="1">
    <location>
        <begin position="1"/>
        <end position="10"/>
    </location>
</feature>
<feature type="domain" description="RNase H type-1" evidence="2">
    <location>
        <begin position="194"/>
        <end position="255"/>
    </location>
</feature>
<dbReference type="EMBL" id="JBBPBK010000008">
    <property type="protein sequence ID" value="KAK9280250.1"/>
    <property type="molecule type" value="Genomic_DNA"/>
</dbReference>
<dbReference type="GO" id="GO:0003676">
    <property type="term" value="F:nucleic acid binding"/>
    <property type="evidence" value="ECO:0007669"/>
    <property type="project" value="InterPro"/>
</dbReference>